<organism evidence="4">
    <name type="scientific">Telmatobacter sp. DSM 110680</name>
    <dbReference type="NCBI Taxonomy" id="3036704"/>
    <lineage>
        <taxon>Bacteria</taxon>
        <taxon>Pseudomonadati</taxon>
        <taxon>Acidobacteriota</taxon>
        <taxon>Terriglobia</taxon>
        <taxon>Terriglobales</taxon>
        <taxon>Acidobacteriaceae</taxon>
        <taxon>Telmatobacter</taxon>
    </lineage>
</organism>
<feature type="signal peptide" evidence="3">
    <location>
        <begin position="1"/>
        <end position="23"/>
    </location>
</feature>
<comment type="similarity">
    <text evidence="1">Belongs to the TolB family.</text>
</comment>
<keyword evidence="3" id="KW-0732">Signal</keyword>
<sequence length="608" mass="65746">MPRLRTLCAGLGALIFAAIPSLAADKILFARLGPTGASLYISNADGSAERSLTPAGSLDYNPSWSSQGDWIVFTSERSGSADLYRIHPDGSQLERLTDDPAYDDQAGFSPDGKHIVFVSTRGSGRANLWTLDVASHSAKALTSGDGGDFRPSWSPDGQWIAFSSDRESDLRPAKGRWERLHLVDVYIIHPDGTGLKRVSQHGGFCGSPKWTSDSKSVVAYCMSDEESWTYRAGREDGDDTLMKIDIASGENTPVQAGPGVKLLPSVLPTGEIAYVRHDKTTTGIFYGNGKPGPAGATLHTPSWSPDGAQVVYSRYISNPPAEPVKQWSRNEKFDLYKTAWLPAYDASGEHLAITKMDSTNATSLLIVDEDKPARAILKQKGLILGPSWSPDGKQIVVGVGGFTAFLDFASGGKKPADPVNGGAQVGLVNIDGSDFHLITTGNNNNAFASFAPDGKQIVYRTSGPDGEGLRIMNIEDHSVSVLTDDYDNFPVWSPRGNLIAFMRRIDGNFEVMTIHADGKQLNQLTRTKGNEAHLAWSPDGERLLFTSSRMGFKDEALLIGAPQPYGEIFVMNADGTHIEQLTDDQWEEGGPAWQPHALPRADQASTPH</sequence>
<protein>
    <submittedName>
        <fullName evidence="4">Uncharacterized protein</fullName>
    </submittedName>
</protein>
<dbReference type="InterPro" id="IPR011659">
    <property type="entry name" value="WD40"/>
</dbReference>
<dbReference type="AlphaFoldDB" id="A0AAU7DNB2"/>
<proteinExistence type="inferred from homology"/>
<dbReference type="Pfam" id="PF07676">
    <property type="entry name" value="PD40"/>
    <property type="match status" value="7"/>
</dbReference>
<evidence type="ECO:0000256" key="3">
    <source>
        <dbReference type="SAM" id="SignalP"/>
    </source>
</evidence>
<feature type="chain" id="PRO_5043705839" evidence="3">
    <location>
        <begin position="24"/>
        <end position="608"/>
    </location>
</feature>
<dbReference type="SUPFAM" id="SSF69304">
    <property type="entry name" value="Tricorn protease N-terminal domain"/>
    <property type="match status" value="2"/>
</dbReference>
<evidence type="ECO:0000256" key="1">
    <source>
        <dbReference type="ARBA" id="ARBA00009820"/>
    </source>
</evidence>
<evidence type="ECO:0000313" key="4">
    <source>
        <dbReference type="EMBL" id="XBH19169.1"/>
    </source>
</evidence>
<dbReference type="InterPro" id="IPR011042">
    <property type="entry name" value="6-blade_b-propeller_TolB-like"/>
</dbReference>
<name>A0AAU7DNB2_9BACT</name>
<gene>
    <name evidence="4" type="ORF">P8935_07570</name>
</gene>
<dbReference type="Gene3D" id="2.120.10.30">
    <property type="entry name" value="TolB, C-terminal domain"/>
    <property type="match status" value="2"/>
</dbReference>
<dbReference type="EMBL" id="CP121196">
    <property type="protein sequence ID" value="XBH19169.1"/>
    <property type="molecule type" value="Genomic_DNA"/>
</dbReference>
<dbReference type="PANTHER" id="PTHR36842">
    <property type="entry name" value="PROTEIN TOLB HOMOLOG"/>
    <property type="match status" value="1"/>
</dbReference>
<reference evidence="4" key="1">
    <citation type="submission" date="2023-03" db="EMBL/GenBank/DDBJ databases">
        <title>Edaphobacter sp.</title>
        <authorList>
            <person name="Huber K.J."/>
            <person name="Papendorf J."/>
            <person name="Pilke C."/>
            <person name="Bunk B."/>
            <person name="Sproeer C."/>
            <person name="Pester M."/>
        </authorList>
    </citation>
    <scope>NUCLEOTIDE SEQUENCE</scope>
    <source>
        <strain evidence="4">DSM 110680</strain>
    </source>
</reference>
<dbReference type="PANTHER" id="PTHR36842:SF1">
    <property type="entry name" value="PROTEIN TOLB"/>
    <property type="match status" value="1"/>
</dbReference>
<feature type="region of interest" description="Disordered" evidence="2">
    <location>
        <begin position="587"/>
        <end position="608"/>
    </location>
</feature>
<dbReference type="RefSeq" id="WP_348264384.1">
    <property type="nucleotide sequence ID" value="NZ_CP121196.1"/>
</dbReference>
<accession>A0AAU7DNB2</accession>
<evidence type="ECO:0000256" key="2">
    <source>
        <dbReference type="SAM" id="MobiDB-lite"/>
    </source>
</evidence>